<protein>
    <recommendedName>
        <fullName evidence="4">Prenyltransferase</fullName>
    </recommendedName>
</protein>
<accession>A0A2S0I5Q6</accession>
<feature type="transmembrane region" description="Helical" evidence="1">
    <location>
        <begin position="55"/>
        <end position="76"/>
    </location>
</feature>
<feature type="transmembrane region" description="Helical" evidence="1">
    <location>
        <begin position="108"/>
        <end position="127"/>
    </location>
</feature>
<keyword evidence="1" id="KW-0472">Membrane</keyword>
<feature type="transmembrane region" description="Helical" evidence="1">
    <location>
        <begin position="180"/>
        <end position="204"/>
    </location>
</feature>
<reference evidence="2 3" key="1">
    <citation type="submission" date="2017-09" db="EMBL/GenBank/DDBJ databases">
        <title>Genomic, metabolic, and phenotypic characteristics of bacterial isolates from the natural microbiome of the model nematode Caenorhabditis elegans.</title>
        <authorList>
            <person name="Zimmermann J."/>
            <person name="Obeng N."/>
            <person name="Yang W."/>
            <person name="Obeng O."/>
            <person name="Kissoyan K."/>
            <person name="Pees B."/>
            <person name="Dirksen P."/>
            <person name="Hoppner M."/>
            <person name="Franke A."/>
            <person name="Rosenstiel P."/>
            <person name="Leippe M."/>
            <person name="Dierking K."/>
            <person name="Kaleta C."/>
            <person name="Schulenburg H."/>
        </authorList>
    </citation>
    <scope>NUCLEOTIDE SEQUENCE [LARGE SCALE GENOMIC DNA]</scope>
    <source>
        <strain evidence="2 3">MYb73</strain>
    </source>
</reference>
<feature type="transmembrane region" description="Helical" evidence="1">
    <location>
        <begin position="82"/>
        <end position="101"/>
    </location>
</feature>
<feature type="transmembrane region" description="Helical" evidence="1">
    <location>
        <begin position="210"/>
        <end position="231"/>
    </location>
</feature>
<gene>
    <name evidence="2" type="ORF">CLM73_09605</name>
</gene>
<name>A0A2S0I5Q6_9BURK</name>
<feature type="transmembrane region" description="Helical" evidence="1">
    <location>
        <begin position="139"/>
        <end position="159"/>
    </location>
</feature>
<dbReference type="AlphaFoldDB" id="A0A2S0I5Q6"/>
<feature type="transmembrane region" description="Helical" evidence="1">
    <location>
        <begin position="6"/>
        <end position="23"/>
    </location>
</feature>
<feature type="transmembrane region" description="Helical" evidence="1">
    <location>
        <begin position="243"/>
        <end position="262"/>
    </location>
</feature>
<keyword evidence="3" id="KW-1185">Reference proteome</keyword>
<sequence length="268" mass="30227">MFSWRAIAGLITVHLLWLFIRVYDEYKDADSDMELARAGDMRFVNRPLVTGRVTLADIGALRWGMTILVCAVNLVFFDPMLAVGLTLGFGYITLAYKWFFYPAMQSNIILIYITHLPNVLAIEIYTLFVYVSEYGWPDIAPVVALMLGLWLTIGGYEFAYKIRVPSDETDYMTYSKVLGLRTATLIAIGMFLLSTFFYCIALAAMTIPVWVNYVVVASGVWVIGACTRLLVQPRREYATLTKHAGIYWFVSTACITLGILLSHGTAWN</sequence>
<evidence type="ECO:0000256" key="1">
    <source>
        <dbReference type="SAM" id="Phobius"/>
    </source>
</evidence>
<proteinExistence type="predicted"/>
<dbReference type="Proteomes" id="UP000239477">
    <property type="component" value="Chromosome"/>
</dbReference>
<dbReference type="EMBL" id="CP023270">
    <property type="protein sequence ID" value="AVJ27345.1"/>
    <property type="molecule type" value="Genomic_DNA"/>
</dbReference>
<evidence type="ECO:0000313" key="3">
    <source>
        <dbReference type="Proteomes" id="UP000239477"/>
    </source>
</evidence>
<keyword evidence="1" id="KW-0812">Transmembrane</keyword>
<keyword evidence="1" id="KW-1133">Transmembrane helix</keyword>
<organism evidence="2 3">
    <name type="scientific">Achromobacter spanius</name>
    <dbReference type="NCBI Taxonomy" id="217203"/>
    <lineage>
        <taxon>Bacteria</taxon>
        <taxon>Pseudomonadati</taxon>
        <taxon>Pseudomonadota</taxon>
        <taxon>Betaproteobacteria</taxon>
        <taxon>Burkholderiales</taxon>
        <taxon>Alcaligenaceae</taxon>
        <taxon>Achromobacter</taxon>
    </lineage>
</organism>
<evidence type="ECO:0008006" key="4">
    <source>
        <dbReference type="Google" id="ProtNLM"/>
    </source>
</evidence>
<evidence type="ECO:0000313" key="2">
    <source>
        <dbReference type="EMBL" id="AVJ27345.1"/>
    </source>
</evidence>